<organism evidence="1 2">
    <name type="scientific">Theobroma cacao</name>
    <name type="common">Cacao</name>
    <name type="synonym">Cocoa</name>
    <dbReference type="NCBI Taxonomy" id="3641"/>
    <lineage>
        <taxon>Eukaryota</taxon>
        <taxon>Viridiplantae</taxon>
        <taxon>Streptophyta</taxon>
        <taxon>Embryophyta</taxon>
        <taxon>Tracheophyta</taxon>
        <taxon>Spermatophyta</taxon>
        <taxon>Magnoliopsida</taxon>
        <taxon>eudicotyledons</taxon>
        <taxon>Gunneridae</taxon>
        <taxon>Pentapetalae</taxon>
        <taxon>rosids</taxon>
        <taxon>malvids</taxon>
        <taxon>Malvales</taxon>
        <taxon>Malvaceae</taxon>
        <taxon>Byttnerioideae</taxon>
        <taxon>Theobroma</taxon>
    </lineage>
</organism>
<evidence type="ECO:0008006" key="3">
    <source>
        <dbReference type="Google" id="ProtNLM"/>
    </source>
</evidence>
<dbReference type="InterPro" id="IPR007750">
    <property type="entry name" value="DUF674"/>
</dbReference>
<evidence type="ECO:0000313" key="2">
    <source>
        <dbReference type="Proteomes" id="UP000026915"/>
    </source>
</evidence>
<dbReference type="EMBL" id="CM001887">
    <property type="protein sequence ID" value="EOY33844.1"/>
    <property type="molecule type" value="Genomic_DNA"/>
</dbReference>
<accession>A0A061GZY5</accession>
<proteinExistence type="predicted"/>
<dbReference type="eggNOG" id="ENOG502RYYF">
    <property type="taxonomic scope" value="Eukaryota"/>
</dbReference>
<dbReference type="Gramene" id="EOY33844">
    <property type="protein sequence ID" value="EOY33844"/>
    <property type="gene ID" value="TCM_041699"/>
</dbReference>
<keyword evidence="2" id="KW-1185">Reference proteome</keyword>
<sequence length="482" mass="54237">MDTISLKALVDKTNNRVVFVESNEDFVDVLFSFLTMPIGAIVRLTCNQQPTTRIGCMNNLYKSVENLEMIHLRTEACKTMLLHPQNGAEDQCKMLRLKIDESKPLMCFVCRTGCKLLSHYETAICNCGERMDCMSLEMNESTRTDLDTRDRGVFVKGPNRLIVSDELQVMPSSTAASFSLFSKLGIIDTSSIEEKTFSMGVDKALNLLKCLLVSKQPLTEAFLEQNPVSMPSKEDFEQVRFTKSKLETETNDCGKIYVKLMVSQSKNRVCCAEASVDFIDLLFSFLPIPLGFIVKEMQGDTSKGNIYNLYDSIQDLDAKQYLKSKENMEMLVSPKLAPGFGYEKQPLNIKEYMQQPYYLYIGAYNHRRLTSDKTRLSFADVRSSVALTVMDPKSHSKDSTSGRGYVTGPAIFTITDDLIVTPMSPITGPAALSKLKVPFSDIEERTVHVGEKEALRLLLVSYYNSESALTRTFLLKEPNQAM</sequence>
<name>A0A061GZY5_THECC</name>
<dbReference type="HOGENOM" id="CLU_030757_1_2_1"/>
<dbReference type="Pfam" id="PF05056">
    <property type="entry name" value="DUF674"/>
    <property type="match status" value="1"/>
</dbReference>
<dbReference type="InParanoid" id="A0A061GZY5"/>
<dbReference type="PANTHER" id="PTHR33103:SF95">
    <property type="entry name" value="DUF674 FAMILY PROTEIN"/>
    <property type="match status" value="1"/>
</dbReference>
<gene>
    <name evidence="1" type="ORF">TCM_041699</name>
</gene>
<dbReference type="PANTHER" id="PTHR33103">
    <property type="entry name" value="OS01G0153900 PROTEIN"/>
    <property type="match status" value="1"/>
</dbReference>
<dbReference type="AlphaFoldDB" id="A0A061GZY5"/>
<reference evidence="1 2" key="1">
    <citation type="journal article" date="2013" name="Genome Biol.">
        <title>The genome sequence of the most widely cultivated cacao type and its use to identify candidate genes regulating pod color.</title>
        <authorList>
            <person name="Motamayor J.C."/>
            <person name="Mockaitis K."/>
            <person name="Schmutz J."/>
            <person name="Haiminen N."/>
            <person name="Iii D.L."/>
            <person name="Cornejo O."/>
            <person name="Findley S.D."/>
            <person name="Zheng P."/>
            <person name="Utro F."/>
            <person name="Royaert S."/>
            <person name="Saski C."/>
            <person name="Jenkins J."/>
            <person name="Podicheti R."/>
            <person name="Zhao M."/>
            <person name="Scheffler B.E."/>
            <person name="Stack J.C."/>
            <person name="Feltus F.A."/>
            <person name="Mustiga G.M."/>
            <person name="Amores F."/>
            <person name="Phillips W."/>
            <person name="Marelli J.P."/>
            <person name="May G.D."/>
            <person name="Shapiro H."/>
            <person name="Ma J."/>
            <person name="Bustamante C.D."/>
            <person name="Schnell R.J."/>
            <person name="Main D."/>
            <person name="Gilbert D."/>
            <person name="Parida L."/>
            <person name="Kuhn D.N."/>
        </authorList>
    </citation>
    <scope>NUCLEOTIDE SEQUENCE [LARGE SCALE GENOMIC DNA]</scope>
    <source>
        <strain evidence="2">cv. Matina 1-6</strain>
    </source>
</reference>
<protein>
    <recommendedName>
        <fullName evidence="3">DUF674 family protein</fullName>
    </recommendedName>
</protein>
<dbReference type="OMA" id="FANHYLC"/>
<evidence type="ECO:0000313" key="1">
    <source>
        <dbReference type="EMBL" id="EOY33844.1"/>
    </source>
</evidence>
<dbReference type="Proteomes" id="UP000026915">
    <property type="component" value="Chromosome 9"/>
</dbReference>
<dbReference type="FunCoup" id="A0A061GZY5">
    <property type="interactions" value="53"/>
</dbReference>